<dbReference type="Gene3D" id="2.10.10.20">
    <property type="entry name" value="Carbohydrate-binding module superfamily 5/12"/>
    <property type="match status" value="1"/>
</dbReference>
<gene>
    <name evidence="7" type="primary">chiD</name>
    <name evidence="7" type="ORF">ERS008529_02823</name>
    <name evidence="8" type="ORF">ERS137968_00338</name>
</gene>
<dbReference type="InterPro" id="IPR003961">
    <property type="entry name" value="FN3_dom"/>
</dbReference>
<evidence type="ECO:0000313" key="9">
    <source>
        <dbReference type="Proteomes" id="UP000044625"/>
    </source>
</evidence>
<evidence type="ECO:0000256" key="2">
    <source>
        <dbReference type="ARBA" id="ARBA00012729"/>
    </source>
</evidence>
<evidence type="ECO:0000256" key="4">
    <source>
        <dbReference type="ARBA" id="ARBA00023295"/>
    </source>
</evidence>
<dbReference type="GO" id="GO:0008843">
    <property type="term" value="F:endochitinase activity"/>
    <property type="evidence" value="ECO:0007669"/>
    <property type="project" value="UniProtKB-EC"/>
</dbReference>
<dbReference type="InterPro" id="IPR003610">
    <property type="entry name" value="CBM5/12"/>
</dbReference>
<dbReference type="EMBL" id="CQAZ01000024">
    <property type="protein sequence ID" value="CNI01869.1"/>
    <property type="molecule type" value="Genomic_DNA"/>
</dbReference>
<comment type="similarity">
    <text evidence="1">Belongs to the glycosyl hydrolase 18 family. Chitinase class II subfamily.</text>
</comment>
<dbReference type="GO" id="GO:0030246">
    <property type="term" value="F:carbohydrate binding"/>
    <property type="evidence" value="ECO:0007669"/>
    <property type="project" value="InterPro"/>
</dbReference>
<feature type="domain" description="GH18" evidence="6">
    <location>
        <begin position="20"/>
        <end position="318"/>
    </location>
</feature>
<dbReference type="InterPro" id="IPR013783">
    <property type="entry name" value="Ig-like_fold"/>
</dbReference>
<dbReference type="Gene3D" id="2.60.40.10">
    <property type="entry name" value="Immunoglobulins"/>
    <property type="match status" value="1"/>
</dbReference>
<dbReference type="SMR" id="A0A0T9Q9D6"/>
<dbReference type="SUPFAM" id="SSF51445">
    <property type="entry name" value="(Trans)glycosidases"/>
    <property type="match status" value="1"/>
</dbReference>
<sequence>MTNKYLKNSPAKRVDIGNKKIFMGFWHNWNSAGGDGYRYGTSAIVKLSEVPKEYNVVAVSFMKGAGIPTFTPNNMTTAEFRAQVDILHERGQTVLISLGGADGHIELQNGQENALAAEIIRLVDTYGFDGLDIDLEQDAIYSIEKKHQNHIVIPNALIQVRKHYAGLGEHFIISMAPEFPYLEVGREYSHYINALEGYYDFIAPQYYNQGGAGVWVAEIEEPRYINQNDDERKEDFLYYLTESLVTGTRGLIKIPADKFVIGLPSNIDAANNGYVIDKKDVYNAFARLDSAGLSIKGLMTWSINWDIGKSAQGVSYNWEFKNRYAALIHSDAGNSNNLPLAPYNLAQKLKAETSIGLAWEHQINVNSIREYTVFRDGVKVGTSINKTFTDNGLEPNKQYTYKVSATDTQGQISDLSAPFTAITLTSSLSIWVASQWYRDNDVVRHNAQNYICVMQHTSNEFWSPDQATTLWQLTVQR</sequence>
<dbReference type="CDD" id="cd00063">
    <property type="entry name" value="FN3"/>
    <property type="match status" value="1"/>
</dbReference>
<dbReference type="PANTHER" id="PTHR45708:SF49">
    <property type="entry name" value="ENDOCHITINASE"/>
    <property type="match status" value="1"/>
</dbReference>
<dbReference type="SMART" id="SM00060">
    <property type="entry name" value="FN3"/>
    <property type="match status" value="1"/>
</dbReference>
<dbReference type="InterPro" id="IPR001579">
    <property type="entry name" value="Glyco_hydro_18_chit_AS"/>
</dbReference>
<protein>
    <recommendedName>
        <fullName evidence="2">chitinase</fullName>
        <ecNumber evidence="2">3.2.1.14</ecNumber>
    </recommendedName>
</protein>
<name>A0A0T9Q9D6_9GAMM</name>
<reference evidence="8 9" key="1">
    <citation type="submission" date="2015-03" db="EMBL/GenBank/DDBJ databases">
        <authorList>
            <consortium name="Pathogen Informatics"/>
            <person name="Murphy D."/>
        </authorList>
    </citation>
    <scope>NUCLEOTIDE SEQUENCE [LARGE SCALE GENOMIC DNA]</scope>
    <source>
        <strain evidence="9">type strain: CIP110230</strain>
        <strain evidence="8">Type strain: CIP110230</strain>
    </source>
</reference>
<dbReference type="Proteomes" id="UP000044625">
    <property type="component" value="Unassembled WGS sequence"/>
</dbReference>
<dbReference type="PANTHER" id="PTHR45708">
    <property type="entry name" value="ENDOCHITINASE"/>
    <property type="match status" value="1"/>
</dbReference>
<dbReference type="AlphaFoldDB" id="A0A0T9Q9D6"/>
<keyword evidence="9" id="KW-1185">Reference proteome</keyword>
<dbReference type="GO" id="GO:0005576">
    <property type="term" value="C:extracellular region"/>
    <property type="evidence" value="ECO:0007669"/>
    <property type="project" value="InterPro"/>
</dbReference>
<dbReference type="PROSITE" id="PS01095">
    <property type="entry name" value="GH18_1"/>
    <property type="match status" value="1"/>
</dbReference>
<reference evidence="7" key="2">
    <citation type="submission" date="2015-03" db="EMBL/GenBank/DDBJ databases">
        <authorList>
            <person name="Murphy D."/>
        </authorList>
    </citation>
    <scope>NUCLEOTIDE SEQUENCE [LARGE SCALE GENOMIC DNA]</scope>
    <source>
        <strain evidence="7">A125KOH2</strain>
    </source>
</reference>
<keyword evidence="4 5" id="KW-0326">Glycosidase</keyword>
<dbReference type="InterPro" id="IPR036573">
    <property type="entry name" value="CBM_sf_5/12"/>
</dbReference>
<evidence type="ECO:0000256" key="5">
    <source>
        <dbReference type="RuleBase" id="RU000489"/>
    </source>
</evidence>
<organism evidence="7 10">
    <name type="scientific">Yersinia pekkanenii</name>
    <dbReference type="NCBI Taxonomy" id="1288385"/>
    <lineage>
        <taxon>Bacteria</taxon>
        <taxon>Pseudomonadati</taxon>
        <taxon>Pseudomonadota</taxon>
        <taxon>Gammaproteobacteria</taxon>
        <taxon>Enterobacterales</taxon>
        <taxon>Yersiniaceae</taxon>
        <taxon>Yersinia</taxon>
    </lineage>
</organism>
<evidence type="ECO:0000313" key="7">
    <source>
        <dbReference type="EMBL" id="CNI01869.1"/>
    </source>
</evidence>
<dbReference type="InterPro" id="IPR036116">
    <property type="entry name" value="FN3_sf"/>
</dbReference>
<dbReference type="InterPro" id="IPR050542">
    <property type="entry name" value="Glycosyl_Hydrlase18_Chitinase"/>
</dbReference>
<reference evidence="10" key="3">
    <citation type="submission" date="2015-03" db="EMBL/GenBank/DDBJ databases">
        <authorList>
            <consortium name="Pathogen Informatics"/>
        </authorList>
    </citation>
    <scope>NUCLEOTIDE SEQUENCE [LARGE SCALE GENOMIC DNA]</scope>
    <source>
        <strain evidence="10">A125KOH2</strain>
    </source>
</reference>
<dbReference type="STRING" id="1288385.ERS137968_00338"/>
<dbReference type="SUPFAM" id="SSF49265">
    <property type="entry name" value="Fibronectin type III"/>
    <property type="match status" value="1"/>
</dbReference>
<dbReference type="Gene3D" id="3.20.20.80">
    <property type="entry name" value="Glycosidases"/>
    <property type="match status" value="1"/>
</dbReference>
<dbReference type="OrthoDB" id="315328at2"/>
<accession>A0A0T9Q9D6</accession>
<dbReference type="Pfam" id="PF00704">
    <property type="entry name" value="Glyco_hydro_18"/>
    <property type="match status" value="1"/>
</dbReference>
<dbReference type="Proteomes" id="UP000045840">
    <property type="component" value="Unassembled WGS sequence"/>
</dbReference>
<dbReference type="RefSeq" id="WP_049613789.1">
    <property type="nucleotide sequence ID" value="NZ_CAWMMU010000001.1"/>
</dbReference>
<dbReference type="EC" id="3.2.1.14" evidence="2"/>
<evidence type="ECO:0000313" key="10">
    <source>
        <dbReference type="Proteomes" id="UP000045840"/>
    </source>
</evidence>
<dbReference type="SUPFAM" id="SSF51055">
    <property type="entry name" value="Carbohydrate binding domain"/>
    <property type="match status" value="1"/>
</dbReference>
<dbReference type="Pfam" id="PF02839">
    <property type="entry name" value="CBM_5_12"/>
    <property type="match status" value="1"/>
</dbReference>
<keyword evidence="3 5" id="KW-0378">Hydrolase</keyword>
<evidence type="ECO:0000259" key="6">
    <source>
        <dbReference type="PROSITE" id="PS51910"/>
    </source>
</evidence>
<dbReference type="GO" id="GO:0005975">
    <property type="term" value="P:carbohydrate metabolic process"/>
    <property type="evidence" value="ECO:0007669"/>
    <property type="project" value="InterPro"/>
</dbReference>
<evidence type="ECO:0000313" key="8">
    <source>
        <dbReference type="EMBL" id="CRY63650.1"/>
    </source>
</evidence>
<dbReference type="EMBL" id="CWJL01000001">
    <property type="protein sequence ID" value="CRY63650.1"/>
    <property type="molecule type" value="Genomic_DNA"/>
</dbReference>
<proteinExistence type="inferred from homology"/>
<evidence type="ECO:0000256" key="3">
    <source>
        <dbReference type="ARBA" id="ARBA00022801"/>
    </source>
</evidence>
<dbReference type="InterPro" id="IPR001223">
    <property type="entry name" value="Glyco_hydro18_cat"/>
</dbReference>
<dbReference type="CDD" id="cd12214">
    <property type="entry name" value="ChiA1_BD"/>
    <property type="match status" value="1"/>
</dbReference>
<dbReference type="PROSITE" id="PS51910">
    <property type="entry name" value="GH18_2"/>
    <property type="match status" value="1"/>
</dbReference>
<dbReference type="InterPro" id="IPR017853">
    <property type="entry name" value="GH"/>
</dbReference>
<evidence type="ECO:0000256" key="1">
    <source>
        <dbReference type="ARBA" id="ARBA00009121"/>
    </source>
</evidence>